<dbReference type="GeneID" id="100832785"/>
<evidence type="ECO:0000313" key="10">
    <source>
        <dbReference type="EnsemblPlants" id="KQK01983"/>
    </source>
</evidence>
<dbReference type="EMBL" id="CM000882">
    <property type="protein sequence ID" value="KQK01983.2"/>
    <property type="molecule type" value="Genomic_DNA"/>
</dbReference>
<dbReference type="Proteomes" id="UP000008810">
    <property type="component" value="Chromosome 3"/>
</dbReference>
<dbReference type="Gramene" id="KQK01983">
    <property type="protein sequence ID" value="KQK01983"/>
    <property type="gene ID" value="BRADI_3g59996v3"/>
</dbReference>
<comment type="cofactor">
    <cofactor evidence="6">
        <name>Zn(2+)</name>
        <dbReference type="ChEBI" id="CHEBI:29105"/>
    </cofactor>
    <text evidence="6">Binds 1 zinc ion per subunit.</text>
</comment>
<dbReference type="Gene3D" id="3.30.2010.10">
    <property type="entry name" value="Metalloproteases ('zincins'), catalytic domain"/>
    <property type="match status" value="1"/>
</dbReference>
<evidence type="ECO:0000256" key="3">
    <source>
        <dbReference type="ARBA" id="ARBA00022801"/>
    </source>
</evidence>
<protein>
    <recommendedName>
        <fullName evidence="8">Peptidase M48 domain-containing protein</fullName>
    </recommendedName>
</protein>
<gene>
    <name evidence="10" type="primary">LOC100832785</name>
    <name evidence="9" type="ORF">BRADI_3g59996v3</name>
</gene>
<dbReference type="RefSeq" id="XP_010236911.1">
    <property type="nucleotide sequence ID" value="XM_010238609.3"/>
</dbReference>
<keyword evidence="11" id="KW-1185">Reference proteome</keyword>
<evidence type="ECO:0000256" key="4">
    <source>
        <dbReference type="ARBA" id="ARBA00022833"/>
    </source>
</evidence>
<keyword evidence="1 6" id="KW-0645">Protease</keyword>
<evidence type="ECO:0000256" key="2">
    <source>
        <dbReference type="ARBA" id="ARBA00022723"/>
    </source>
</evidence>
<comment type="similarity">
    <text evidence="6">Belongs to the peptidase M48 family.</text>
</comment>
<keyword evidence="5 6" id="KW-0482">Metalloprotease</keyword>
<evidence type="ECO:0000256" key="7">
    <source>
        <dbReference type="SAM" id="MobiDB-lite"/>
    </source>
</evidence>
<organism evidence="9">
    <name type="scientific">Brachypodium distachyon</name>
    <name type="common">Purple false brome</name>
    <name type="synonym">Trachynia distachya</name>
    <dbReference type="NCBI Taxonomy" id="15368"/>
    <lineage>
        <taxon>Eukaryota</taxon>
        <taxon>Viridiplantae</taxon>
        <taxon>Streptophyta</taxon>
        <taxon>Embryophyta</taxon>
        <taxon>Tracheophyta</taxon>
        <taxon>Spermatophyta</taxon>
        <taxon>Magnoliopsida</taxon>
        <taxon>Liliopsida</taxon>
        <taxon>Poales</taxon>
        <taxon>Poaceae</taxon>
        <taxon>BOP clade</taxon>
        <taxon>Pooideae</taxon>
        <taxon>Stipodae</taxon>
        <taxon>Brachypodieae</taxon>
        <taxon>Brachypodium</taxon>
    </lineage>
</organism>
<dbReference type="Pfam" id="PF01435">
    <property type="entry name" value="Peptidase_M48"/>
    <property type="match status" value="1"/>
</dbReference>
<reference evidence="10" key="3">
    <citation type="submission" date="2018-08" db="UniProtKB">
        <authorList>
            <consortium name="EnsemblPlants"/>
        </authorList>
    </citation>
    <scope>IDENTIFICATION</scope>
    <source>
        <strain evidence="10">cv. Bd21</strain>
    </source>
</reference>
<keyword evidence="3 6" id="KW-0378">Hydrolase</keyword>
<reference evidence="9" key="2">
    <citation type="submission" date="2017-06" db="EMBL/GenBank/DDBJ databases">
        <title>WGS assembly of Brachypodium distachyon.</title>
        <authorList>
            <consortium name="The International Brachypodium Initiative"/>
            <person name="Lucas S."/>
            <person name="Harmon-Smith M."/>
            <person name="Lail K."/>
            <person name="Tice H."/>
            <person name="Grimwood J."/>
            <person name="Bruce D."/>
            <person name="Barry K."/>
            <person name="Shu S."/>
            <person name="Lindquist E."/>
            <person name="Wang M."/>
            <person name="Pitluck S."/>
            <person name="Vogel J.P."/>
            <person name="Garvin D.F."/>
            <person name="Mockler T.C."/>
            <person name="Schmutz J."/>
            <person name="Rokhsar D."/>
            <person name="Bevan M.W."/>
        </authorList>
    </citation>
    <scope>NUCLEOTIDE SEQUENCE</scope>
    <source>
        <strain evidence="9">Bd21</strain>
    </source>
</reference>
<dbReference type="KEGG" id="bdi:100832785"/>
<evidence type="ECO:0000313" key="11">
    <source>
        <dbReference type="Proteomes" id="UP000008810"/>
    </source>
</evidence>
<reference evidence="9 10" key="1">
    <citation type="journal article" date="2010" name="Nature">
        <title>Genome sequencing and analysis of the model grass Brachypodium distachyon.</title>
        <authorList>
            <consortium name="International Brachypodium Initiative"/>
        </authorList>
    </citation>
    <scope>NUCLEOTIDE SEQUENCE [LARGE SCALE GENOMIC DNA]</scope>
    <source>
        <strain evidence="9 10">Bd21</strain>
    </source>
</reference>
<dbReference type="STRING" id="15368.A0A0Q3FSH1"/>
<dbReference type="GO" id="GO:0016020">
    <property type="term" value="C:membrane"/>
    <property type="evidence" value="ECO:0000318"/>
    <property type="project" value="GO_Central"/>
</dbReference>
<dbReference type="InterPro" id="IPR051156">
    <property type="entry name" value="Mito/Outer_Membr_Metalloprot"/>
</dbReference>
<dbReference type="InterPro" id="IPR001915">
    <property type="entry name" value="Peptidase_M48"/>
</dbReference>
<dbReference type="GO" id="GO:0004222">
    <property type="term" value="F:metalloendopeptidase activity"/>
    <property type="evidence" value="ECO:0000318"/>
    <property type="project" value="GO_Central"/>
</dbReference>
<keyword evidence="2" id="KW-0479">Metal-binding</keyword>
<evidence type="ECO:0000256" key="6">
    <source>
        <dbReference type="RuleBase" id="RU003983"/>
    </source>
</evidence>
<evidence type="ECO:0000256" key="5">
    <source>
        <dbReference type="ARBA" id="ARBA00023049"/>
    </source>
</evidence>
<evidence type="ECO:0000256" key="1">
    <source>
        <dbReference type="ARBA" id="ARBA00022670"/>
    </source>
</evidence>
<dbReference type="PANTHER" id="PTHR22726:SF26">
    <property type="entry name" value="PEPTIDASE M48 DOMAIN-CONTAINING PROTEIN"/>
    <property type="match status" value="1"/>
</dbReference>
<feature type="domain" description="Peptidase M48" evidence="8">
    <location>
        <begin position="234"/>
        <end position="385"/>
    </location>
</feature>
<dbReference type="CDD" id="cd07331">
    <property type="entry name" value="M48C_Oma1_like"/>
    <property type="match status" value="1"/>
</dbReference>
<proteinExistence type="inferred from homology"/>
<dbReference type="PANTHER" id="PTHR22726">
    <property type="entry name" value="METALLOENDOPEPTIDASE OMA1"/>
    <property type="match status" value="1"/>
</dbReference>
<sequence>MLHIYHRVNKTEDFRASASWLSPPSNREDELCFEDIRLRSLPSPPPPKPPAAASDSHPVLPPQLADPPGGGLAHHRHPYPRALPPPMARRPSPTTTAVFVVDHNVPPLSEVLVPATAAYAVYRSYLQTVPYTHQRRAVVLPPRYERKLGEYVFALYKKPLLADGDDKILPPDHADTVRVRRIADEIIGAAQRALIAPRRNGELLDDESGVAESRRAPRGQPQPMAKHLEGLDGEVIVVRDKQINAGCLPGGKILVNTGFLEYIKTDDEITAVLGHEVGHIIARHTAEDISKGLFSALVHIGIRQVFDNRHLVWKLPSLLFELPFSRKMEIEADHIGIMILAAAGFDPHAALEVHKKLGDLGGESELQNYLSTHPSSRKRMQNLSQYKLMEEAMELYRETNARKTAIVYSCF</sequence>
<accession>A0A0Q3FSH1</accession>
<dbReference type="GO" id="GO:0051603">
    <property type="term" value="P:proteolysis involved in protein catabolic process"/>
    <property type="evidence" value="ECO:0000318"/>
    <property type="project" value="GO_Central"/>
</dbReference>
<dbReference type="AlphaFoldDB" id="A0A0Q3FSH1"/>
<dbReference type="GO" id="GO:0046872">
    <property type="term" value="F:metal ion binding"/>
    <property type="evidence" value="ECO:0007669"/>
    <property type="project" value="UniProtKB-KW"/>
</dbReference>
<evidence type="ECO:0000259" key="8">
    <source>
        <dbReference type="Pfam" id="PF01435"/>
    </source>
</evidence>
<dbReference type="EnsemblPlants" id="KQK01983">
    <property type="protein sequence ID" value="KQK01983"/>
    <property type="gene ID" value="BRADI_3g59996v3"/>
</dbReference>
<dbReference type="OrthoDB" id="608258at2759"/>
<keyword evidence="4 6" id="KW-0862">Zinc</keyword>
<name>A0A0Q3FSH1_BRADI</name>
<evidence type="ECO:0000313" key="9">
    <source>
        <dbReference type="EMBL" id="KQK01983.2"/>
    </source>
</evidence>
<feature type="region of interest" description="Disordered" evidence="7">
    <location>
        <begin position="38"/>
        <end position="80"/>
    </location>
</feature>